<dbReference type="SUPFAM" id="SSF55194">
    <property type="entry name" value="Ribosome recycling factor, RRF"/>
    <property type="match status" value="1"/>
</dbReference>
<comment type="caution">
    <text evidence="6">The sequence shown here is derived from an EMBL/GenBank/DDBJ whole genome shotgun (WGS) entry which is preliminary data.</text>
</comment>
<reference evidence="6 7" key="1">
    <citation type="journal article" date="2019" name="Genome Biol. Evol.">
        <title>Whole-Genome Sequencing of the Giant Devil Catfish, Bagarius yarrelli.</title>
        <authorList>
            <person name="Jiang W."/>
            <person name="Lv Y."/>
            <person name="Cheng L."/>
            <person name="Yang K."/>
            <person name="Chao B."/>
            <person name="Wang X."/>
            <person name="Li Y."/>
            <person name="Pan X."/>
            <person name="You X."/>
            <person name="Zhang Y."/>
            <person name="Yang J."/>
            <person name="Li J."/>
            <person name="Zhang X."/>
            <person name="Liu S."/>
            <person name="Sun C."/>
            <person name="Yang J."/>
            <person name="Shi Q."/>
        </authorList>
    </citation>
    <scope>NUCLEOTIDE SEQUENCE [LARGE SCALE GENOMIC DNA]</scope>
    <source>
        <strain evidence="6">JWS20170419001</strain>
        <tissue evidence="6">Muscle</tissue>
    </source>
</reference>
<dbReference type="GO" id="GO:0006412">
    <property type="term" value="P:translation"/>
    <property type="evidence" value="ECO:0007669"/>
    <property type="project" value="UniProtKB-KW"/>
</dbReference>
<dbReference type="PANTHER" id="PTHR20982:SF3">
    <property type="entry name" value="MITOCHONDRIAL RIBOSOME RECYCLING FACTOR PSEUDO 1"/>
    <property type="match status" value="1"/>
</dbReference>
<dbReference type="Gene3D" id="1.10.132.20">
    <property type="entry name" value="Ribosome-recycling factor"/>
    <property type="match status" value="1"/>
</dbReference>
<comment type="similarity">
    <text evidence="1">Belongs to the RRF family.</text>
</comment>
<protein>
    <recommendedName>
        <fullName evidence="2">Ribosome-recycling factor, mitochondrial</fullName>
    </recommendedName>
    <alternativeName>
        <fullName evidence="4">Ribosome-releasing factor, mitochondrial</fullName>
    </alternativeName>
</protein>
<dbReference type="PANTHER" id="PTHR20982">
    <property type="entry name" value="RIBOSOME RECYCLING FACTOR"/>
    <property type="match status" value="1"/>
</dbReference>
<evidence type="ECO:0000256" key="3">
    <source>
        <dbReference type="ARBA" id="ARBA00022917"/>
    </source>
</evidence>
<dbReference type="OrthoDB" id="407355at2759"/>
<evidence type="ECO:0000256" key="2">
    <source>
        <dbReference type="ARBA" id="ARBA00020581"/>
    </source>
</evidence>
<sequence>MASSSLGLLRPLLCYIRRPVVSSARVSPLTQHLCPHVVVSAPCPARHYATKKSKVKTKTQTSKVNINAALVEDIISLDEVKEDMVAALTMLKDDFSRNLSIRTSPGQPYLRHLLNSTCSILVCQHIFRKRNKEVMDNHPSEKQTLAIGVLDHITINTKDGKFPLNQLGQISMTSPQFLIINMASYPEMFPYGFPGGFFQNVSQRVLSEVLLEFLCGTIRFRCLVRVTREHRENLAKLAKQFSNKAKESVRRARSNTLAQVKRSKEGVSEDTIRLIEKQQMADTFAADIDKQLASKTKELLG</sequence>
<organism evidence="6 7">
    <name type="scientific">Bagarius yarrelli</name>
    <name type="common">Goonch</name>
    <name type="synonym">Bagrus yarrelli</name>
    <dbReference type="NCBI Taxonomy" id="175774"/>
    <lineage>
        <taxon>Eukaryota</taxon>
        <taxon>Metazoa</taxon>
        <taxon>Chordata</taxon>
        <taxon>Craniata</taxon>
        <taxon>Vertebrata</taxon>
        <taxon>Euteleostomi</taxon>
        <taxon>Actinopterygii</taxon>
        <taxon>Neopterygii</taxon>
        <taxon>Teleostei</taxon>
        <taxon>Ostariophysi</taxon>
        <taxon>Siluriformes</taxon>
        <taxon>Sisoridae</taxon>
        <taxon>Sisorinae</taxon>
        <taxon>Bagarius</taxon>
    </lineage>
</organism>
<evidence type="ECO:0000256" key="4">
    <source>
        <dbReference type="ARBA" id="ARBA00033107"/>
    </source>
</evidence>
<evidence type="ECO:0000313" key="6">
    <source>
        <dbReference type="EMBL" id="TTC59086.1"/>
    </source>
</evidence>
<dbReference type="AlphaFoldDB" id="A0A556VA55"/>
<name>A0A556VA55_BAGYA</name>
<accession>A0A556VA55</accession>
<keyword evidence="7" id="KW-1185">Reference proteome</keyword>
<dbReference type="InterPro" id="IPR002661">
    <property type="entry name" value="Ribosome_recyc_fac"/>
</dbReference>
<dbReference type="Pfam" id="PF01765">
    <property type="entry name" value="RRF"/>
    <property type="match status" value="1"/>
</dbReference>
<evidence type="ECO:0000313" key="7">
    <source>
        <dbReference type="Proteomes" id="UP000319801"/>
    </source>
</evidence>
<gene>
    <name evidence="6" type="ORF">Baya_14691</name>
</gene>
<dbReference type="EMBL" id="VCAZ01000176">
    <property type="protein sequence ID" value="TTC59086.1"/>
    <property type="molecule type" value="Genomic_DNA"/>
</dbReference>
<dbReference type="GO" id="GO:0043023">
    <property type="term" value="F:ribosomal large subunit binding"/>
    <property type="evidence" value="ECO:0007669"/>
    <property type="project" value="TreeGrafter"/>
</dbReference>
<dbReference type="InterPro" id="IPR036191">
    <property type="entry name" value="RRF_sf"/>
</dbReference>
<dbReference type="GO" id="GO:0005739">
    <property type="term" value="C:mitochondrion"/>
    <property type="evidence" value="ECO:0007669"/>
    <property type="project" value="TreeGrafter"/>
</dbReference>
<feature type="domain" description="Ribosome recycling factor" evidence="5">
    <location>
        <begin position="225"/>
        <end position="300"/>
    </location>
</feature>
<dbReference type="Gene3D" id="3.30.1360.40">
    <property type="match status" value="1"/>
</dbReference>
<keyword evidence="3" id="KW-0648">Protein biosynthesis</keyword>
<proteinExistence type="inferred from homology"/>
<evidence type="ECO:0000256" key="1">
    <source>
        <dbReference type="ARBA" id="ARBA00005912"/>
    </source>
</evidence>
<dbReference type="Proteomes" id="UP000319801">
    <property type="component" value="Unassembled WGS sequence"/>
</dbReference>
<evidence type="ECO:0000259" key="5">
    <source>
        <dbReference type="Pfam" id="PF01765"/>
    </source>
</evidence>
<dbReference type="InterPro" id="IPR023584">
    <property type="entry name" value="Ribosome_recyc_fac_dom"/>
</dbReference>